<name>W9I0Q5_FUSOX</name>
<evidence type="ECO:0000256" key="1">
    <source>
        <dbReference type="SAM" id="SignalP"/>
    </source>
</evidence>
<dbReference type="EMBL" id="JH717845">
    <property type="protein sequence ID" value="EWY86865.1"/>
    <property type="molecule type" value="Genomic_DNA"/>
</dbReference>
<dbReference type="HOGENOM" id="CLU_1619072_0_0_1"/>
<gene>
    <name evidence="2" type="ORF">FOYG_11228</name>
</gene>
<dbReference type="AlphaFoldDB" id="W9I0Q5"/>
<keyword evidence="1" id="KW-0732">Signal</keyword>
<feature type="chain" id="PRO_5004921580" description="Metallo-beta-lactamase domain-containing protein" evidence="1">
    <location>
        <begin position="20"/>
        <end position="164"/>
    </location>
</feature>
<protein>
    <recommendedName>
        <fullName evidence="4">Metallo-beta-lactamase domain-containing protein</fullName>
    </recommendedName>
</protein>
<evidence type="ECO:0008006" key="4">
    <source>
        <dbReference type="Google" id="ProtNLM"/>
    </source>
</evidence>
<feature type="signal peptide" evidence="1">
    <location>
        <begin position="1"/>
        <end position="19"/>
    </location>
</feature>
<evidence type="ECO:0000313" key="2">
    <source>
        <dbReference type="EMBL" id="EWY86865.1"/>
    </source>
</evidence>
<organism evidence="2 3">
    <name type="scientific">Fusarium oxysporum NRRL 32931</name>
    <dbReference type="NCBI Taxonomy" id="660029"/>
    <lineage>
        <taxon>Eukaryota</taxon>
        <taxon>Fungi</taxon>
        <taxon>Dikarya</taxon>
        <taxon>Ascomycota</taxon>
        <taxon>Pezizomycotina</taxon>
        <taxon>Sordariomycetes</taxon>
        <taxon>Hypocreomycetidae</taxon>
        <taxon>Hypocreales</taxon>
        <taxon>Nectriaceae</taxon>
        <taxon>Fusarium</taxon>
        <taxon>Fusarium oxysporum species complex</taxon>
    </lineage>
</organism>
<sequence>MLVLCKLVHLLYLLHRKYLRTCFTVHHSPHDIVSHRCSAPPRALTLTNRSLTYSRTSLYNGTNSQWQMAQPKLIRQLQLSFLFPLLRDLRQFAYLHAGNYCSWRNKEKIKDHHLQPKVCDTTRQHNTTCTPVKEGFFLLRESSPPLLFDPGFSAILVSGIRTPS</sequence>
<dbReference type="Proteomes" id="UP000030753">
    <property type="component" value="Unassembled WGS sequence"/>
</dbReference>
<accession>W9I0Q5</accession>
<proteinExistence type="predicted"/>
<reference evidence="2 3" key="1">
    <citation type="submission" date="2011-06" db="EMBL/GenBank/DDBJ databases">
        <title>The Genome Sequence of Fusarium oxysporum FOSC 3-a.</title>
        <authorList>
            <consortium name="The Broad Institute Genome Sequencing Platform"/>
            <person name="Ma L.-J."/>
            <person name="Gale L.R."/>
            <person name="Schwartz D.C."/>
            <person name="Zhou S."/>
            <person name="Corby-Kistler H."/>
            <person name="Young S.K."/>
            <person name="Zeng Q."/>
            <person name="Gargeya S."/>
            <person name="Fitzgerald M."/>
            <person name="Haas B."/>
            <person name="Abouelleil A."/>
            <person name="Alvarado L."/>
            <person name="Arachchi H.M."/>
            <person name="Berlin A."/>
            <person name="Brown A."/>
            <person name="Chapman S.B."/>
            <person name="Chen Z."/>
            <person name="Dunbar C."/>
            <person name="Freedman E."/>
            <person name="Gearin G."/>
            <person name="Gellesch M."/>
            <person name="Goldberg J."/>
            <person name="Griggs A."/>
            <person name="Gujja S."/>
            <person name="Heiman D."/>
            <person name="Howarth C."/>
            <person name="Larson L."/>
            <person name="Lui A."/>
            <person name="MacDonald P.J.P."/>
            <person name="Mehta T."/>
            <person name="Montmayeur A."/>
            <person name="Murphy C."/>
            <person name="Neiman D."/>
            <person name="Pearson M."/>
            <person name="Priest M."/>
            <person name="Roberts A."/>
            <person name="Saif S."/>
            <person name="Shea T."/>
            <person name="Shenoy N."/>
            <person name="Sisk P."/>
            <person name="Stolte C."/>
            <person name="Sykes S."/>
            <person name="Wortman J."/>
            <person name="Nusbaum C."/>
            <person name="Birren B."/>
        </authorList>
    </citation>
    <scope>NUCLEOTIDE SEQUENCE [LARGE SCALE GENOMIC DNA]</scope>
    <source>
        <strain evidence="3">FOSC 3-a</strain>
    </source>
</reference>
<evidence type="ECO:0000313" key="3">
    <source>
        <dbReference type="Proteomes" id="UP000030753"/>
    </source>
</evidence>